<dbReference type="Proteomes" id="UP000010290">
    <property type="component" value="Chromosome"/>
</dbReference>
<dbReference type="Gene3D" id="2.40.33.40">
    <property type="entry name" value="Phosphotransferase system, glucitol/sorbitol-specific IIA component"/>
    <property type="match status" value="1"/>
</dbReference>
<dbReference type="Pfam" id="PF03829">
    <property type="entry name" value="PTSIIA_gutA"/>
    <property type="match status" value="1"/>
</dbReference>
<dbReference type="NCBIfam" id="NF007696">
    <property type="entry name" value="PRK10377.1"/>
    <property type="match status" value="1"/>
</dbReference>
<keyword evidence="3" id="KW-1185">Reference proteome</keyword>
<gene>
    <name evidence="2" type="ORF">OO7_03639</name>
</gene>
<dbReference type="InterPro" id="IPR004716">
    <property type="entry name" value="PTS_IIA_glucitol/sorbitol-sp"/>
</dbReference>
<dbReference type="GO" id="GO:0005737">
    <property type="term" value="C:cytoplasm"/>
    <property type="evidence" value="ECO:0007669"/>
    <property type="project" value="InterPro"/>
</dbReference>
<dbReference type="GO" id="GO:0016301">
    <property type="term" value="F:kinase activity"/>
    <property type="evidence" value="ECO:0007669"/>
    <property type="project" value="TreeGrafter"/>
</dbReference>
<protein>
    <submittedName>
        <fullName evidence="2">PTS system glucitol/sorbitol-specific transporter subunit IIA</fullName>
    </submittedName>
</protein>
<organism evidence="2 3">
    <name type="scientific">Providencia sneebia DSM 19967</name>
    <dbReference type="NCBI Taxonomy" id="1141660"/>
    <lineage>
        <taxon>Bacteria</taxon>
        <taxon>Pseudomonadati</taxon>
        <taxon>Pseudomonadota</taxon>
        <taxon>Gammaproteobacteria</taxon>
        <taxon>Enterobacterales</taxon>
        <taxon>Morganellaceae</taxon>
        <taxon>Providencia</taxon>
    </lineage>
</organism>
<dbReference type="InterPro" id="IPR036665">
    <property type="entry name" value="PTS_IIA_glucitol/sorbitol_sf"/>
</dbReference>
<dbReference type="PROSITE" id="PS51097">
    <property type="entry name" value="PTS_EIIA_TYPE_5"/>
    <property type="match status" value="1"/>
</dbReference>
<feature type="modified residue" description="Phosphohistidine; by HPr" evidence="1">
    <location>
        <position position="42"/>
    </location>
</feature>
<evidence type="ECO:0000256" key="1">
    <source>
        <dbReference type="PROSITE-ProRule" id="PRU00420"/>
    </source>
</evidence>
<dbReference type="PANTHER" id="PTHR40398:SF1">
    <property type="entry name" value="PTS SYSTEM GLUCITOL_SORBITOL-SPECIFIC EIIA COMPONENT"/>
    <property type="match status" value="1"/>
</dbReference>
<sequence length="119" mass="13005">MTIFETKIIKIGDCALEALQDNMMILFRDGGPADIEEYCFIHQHGELVKELKSGATFQLGNQQFPVTAVGEVANLNLRELGHITLIFDGQSHAELPGAVHVQGNVPASVESDVIVKFID</sequence>
<evidence type="ECO:0000313" key="2">
    <source>
        <dbReference type="EMBL" id="EKT59892.1"/>
    </source>
</evidence>
<dbReference type="HOGENOM" id="CLU_138435_2_1_6"/>
<dbReference type="EMBL" id="AKKN01000005">
    <property type="protein sequence ID" value="EKT59892.1"/>
    <property type="molecule type" value="Genomic_DNA"/>
</dbReference>
<accession>K8WR45</accession>
<dbReference type="PATRIC" id="fig|1141660.3.peg.736"/>
<dbReference type="SUPFAM" id="SSF141530">
    <property type="entry name" value="PTSIIA/GutA-like"/>
    <property type="match status" value="1"/>
</dbReference>
<dbReference type="PANTHER" id="PTHR40398">
    <property type="entry name" value="PTS SYSTEM GLUCITOL/SORBITOL-SPECIFIC EIIA COMPONENT"/>
    <property type="match status" value="1"/>
</dbReference>
<dbReference type="GO" id="GO:0008982">
    <property type="term" value="F:protein-N(PI)-phosphohistidine-sugar phosphotransferase activity"/>
    <property type="evidence" value="ECO:0007669"/>
    <property type="project" value="InterPro"/>
</dbReference>
<proteinExistence type="predicted"/>
<reference evidence="2 3" key="1">
    <citation type="journal article" date="2012" name="BMC Genomics">
        <title>Comparative genomics of bacteria in the genus Providencia isolated from wild Drosophila melanogaster.</title>
        <authorList>
            <person name="Galac M.R."/>
            <person name="Lazzaro B.P."/>
        </authorList>
    </citation>
    <scope>NUCLEOTIDE SEQUENCE [LARGE SCALE GENOMIC DNA]</scope>
    <source>
        <strain evidence="2 3">DSM 19967</strain>
    </source>
</reference>
<evidence type="ECO:0000313" key="3">
    <source>
        <dbReference type="Proteomes" id="UP000010290"/>
    </source>
</evidence>
<dbReference type="AlphaFoldDB" id="K8WR45"/>
<comment type="caution">
    <text evidence="2">The sequence shown here is derived from an EMBL/GenBank/DDBJ whole genome shotgun (WGS) entry which is preliminary data.</text>
</comment>
<dbReference type="GO" id="GO:0009401">
    <property type="term" value="P:phosphoenolpyruvate-dependent sugar phosphotransferase system"/>
    <property type="evidence" value="ECO:0007669"/>
    <property type="project" value="InterPro"/>
</dbReference>
<name>K8WR45_9GAMM</name>